<proteinExistence type="predicted"/>
<feature type="transmembrane region" description="Helical" evidence="1">
    <location>
        <begin position="96"/>
        <end position="113"/>
    </location>
</feature>
<protein>
    <recommendedName>
        <fullName evidence="4">Zinc ribbon domain-containing protein</fullName>
    </recommendedName>
</protein>
<keyword evidence="3" id="KW-1185">Reference proteome</keyword>
<organism evidence="2 3">
    <name type="scientific">Paenibacillus segetis</name>
    <dbReference type="NCBI Taxonomy" id="1325360"/>
    <lineage>
        <taxon>Bacteria</taxon>
        <taxon>Bacillati</taxon>
        <taxon>Bacillota</taxon>
        <taxon>Bacilli</taxon>
        <taxon>Bacillales</taxon>
        <taxon>Paenibacillaceae</taxon>
        <taxon>Paenibacillus</taxon>
    </lineage>
</organism>
<keyword evidence="1" id="KW-0472">Membrane</keyword>
<dbReference type="Proteomes" id="UP000659344">
    <property type="component" value="Unassembled WGS sequence"/>
</dbReference>
<comment type="caution">
    <text evidence="2">The sequence shown here is derived from an EMBL/GenBank/DDBJ whole genome shotgun (WGS) entry which is preliminary data.</text>
</comment>
<reference evidence="3" key="1">
    <citation type="journal article" date="2019" name="Int. J. Syst. Evol. Microbiol.">
        <title>The Global Catalogue of Microorganisms (GCM) 10K type strain sequencing project: providing services to taxonomists for standard genome sequencing and annotation.</title>
        <authorList>
            <consortium name="The Broad Institute Genomics Platform"/>
            <consortium name="The Broad Institute Genome Sequencing Center for Infectious Disease"/>
            <person name="Wu L."/>
            <person name="Ma J."/>
        </authorList>
    </citation>
    <scope>NUCLEOTIDE SEQUENCE [LARGE SCALE GENOMIC DNA]</scope>
    <source>
        <strain evidence="3">CGMCC 1.12769</strain>
    </source>
</reference>
<feature type="transmembrane region" description="Helical" evidence="1">
    <location>
        <begin position="74"/>
        <end position="90"/>
    </location>
</feature>
<dbReference type="RefSeq" id="WP_188538585.1">
    <property type="nucleotide sequence ID" value="NZ_BMFT01000001.1"/>
</dbReference>
<gene>
    <name evidence="2" type="ORF">GCM10008013_21850</name>
</gene>
<accession>A0ABQ1YFD9</accession>
<keyword evidence="1" id="KW-0812">Transmembrane</keyword>
<sequence length="328" mass="38147">MNPRQPKEINAELPKPNFPSAIKKSKYAYEKLRVCSHCGSYTVLQETECTSCGKTNLRPITLHAEKVVRRSMRNELWLILFVMLVAILFSRDAGQIALSCVCGAVVLVVVRLLQRKTLDNRTNEQLIKHFVRNRQRIIDGLIKNLDTAVEVGNNKDHRRSYEMFRQVSSLVRNDHIRMLQIIQLQSYVLRSDMDLELEPLLLKHFDGHLAAYIGEIAKVNRELIKDKTFRYVIKYENEILKMKDGSNILIGVAGAAVRKKRYVVNYADFVARYARKLPKDRFLRLYRVISGHPEQHWGELGVIVSQYYEEKYEPDREFQSSLTRGHSI</sequence>
<keyword evidence="1" id="KW-1133">Transmembrane helix</keyword>
<name>A0ABQ1YFD9_9BACL</name>
<evidence type="ECO:0000313" key="3">
    <source>
        <dbReference type="Proteomes" id="UP000659344"/>
    </source>
</evidence>
<evidence type="ECO:0008006" key="4">
    <source>
        <dbReference type="Google" id="ProtNLM"/>
    </source>
</evidence>
<evidence type="ECO:0000256" key="1">
    <source>
        <dbReference type="SAM" id="Phobius"/>
    </source>
</evidence>
<evidence type="ECO:0000313" key="2">
    <source>
        <dbReference type="EMBL" id="GGH23031.1"/>
    </source>
</evidence>
<dbReference type="EMBL" id="BMFT01000001">
    <property type="protein sequence ID" value="GGH23031.1"/>
    <property type="molecule type" value="Genomic_DNA"/>
</dbReference>